<organism evidence="2 3">
    <name type="scientific">Platysternon megacephalum</name>
    <name type="common">big-headed turtle</name>
    <dbReference type="NCBI Taxonomy" id="55544"/>
    <lineage>
        <taxon>Eukaryota</taxon>
        <taxon>Metazoa</taxon>
        <taxon>Chordata</taxon>
        <taxon>Craniata</taxon>
        <taxon>Vertebrata</taxon>
        <taxon>Euteleostomi</taxon>
        <taxon>Archelosauria</taxon>
        <taxon>Testudinata</taxon>
        <taxon>Testudines</taxon>
        <taxon>Cryptodira</taxon>
        <taxon>Durocryptodira</taxon>
        <taxon>Testudinoidea</taxon>
        <taxon>Platysternidae</taxon>
        <taxon>Platysternon</taxon>
    </lineage>
</organism>
<dbReference type="InterPro" id="IPR050150">
    <property type="entry name" value="IgV_Light_Chain"/>
</dbReference>
<dbReference type="InterPro" id="IPR013106">
    <property type="entry name" value="Ig_V-set"/>
</dbReference>
<dbReference type="PANTHER" id="PTHR23267">
    <property type="entry name" value="IMMUNOGLOBULIN LIGHT CHAIN"/>
    <property type="match status" value="1"/>
</dbReference>
<dbReference type="STRING" id="55544.A0A4D9EHI7"/>
<accession>A0A4D9EHI7</accession>
<dbReference type="Proteomes" id="UP000297703">
    <property type="component" value="Unassembled WGS sequence"/>
</dbReference>
<dbReference type="InterPro" id="IPR003599">
    <property type="entry name" value="Ig_sub"/>
</dbReference>
<name>A0A4D9EHI7_9SAUR</name>
<keyword evidence="3" id="KW-1185">Reference proteome</keyword>
<dbReference type="SUPFAM" id="SSF48726">
    <property type="entry name" value="Immunoglobulin"/>
    <property type="match status" value="4"/>
</dbReference>
<reference evidence="2 3" key="1">
    <citation type="submission" date="2019-04" db="EMBL/GenBank/DDBJ databases">
        <title>Draft genome of the big-headed turtle Platysternon megacephalum.</title>
        <authorList>
            <person name="Gong S."/>
        </authorList>
    </citation>
    <scope>NUCLEOTIDE SEQUENCE [LARGE SCALE GENOMIC DNA]</scope>
    <source>
        <strain evidence="2">DO16091913</strain>
        <tissue evidence="2">Muscle</tissue>
    </source>
</reference>
<dbReference type="SMART" id="SM00406">
    <property type="entry name" value="IGv"/>
    <property type="match status" value="4"/>
</dbReference>
<feature type="domain" description="Ig-like" evidence="1">
    <location>
        <begin position="1"/>
        <end position="105"/>
    </location>
</feature>
<dbReference type="FunFam" id="2.60.40.10:FF:001230">
    <property type="entry name" value="Immunoglobulin kappa variable 8-16"/>
    <property type="match status" value="3"/>
</dbReference>
<dbReference type="InterPro" id="IPR013783">
    <property type="entry name" value="Ig-like_fold"/>
</dbReference>
<feature type="domain" description="Ig-like" evidence="1">
    <location>
        <begin position="271"/>
        <end position="383"/>
    </location>
</feature>
<sequence length="383" mass="40967">MTQTPESLAVSPGDTVTIRCKASSSLTSGSNHYLAWYQQKSGQAPKLLIYLASTRASGIPDRFSGSGSGTDYTFTISRVEADDAGDYYCQQHRSTPLTHGQIVMTQSPESRLVSPGEKVTINCKASSSLTYQGNDYVAWYQQKTGQAPKLLIYLASTHASGIPDRFSGNASGQIVMTQTPESLAVSPGEKVIIKCKASSSLTYSGSDYLAWYQQKTGQAPKLLIYLASTHASGIPDRFSGSGSGTDFTLTISRVEAEDAGDYYCQQSYDTPLTVIQTNSSGQIVMTQTPESLAVSPGDTVTISCKASSILTIGSNHNLAWYQQKSGQAPKLLIYAGSSLQTGVPARFSGTGSGTDFTLTINRVEAEDAADYYCQQYSSTTLTQ</sequence>
<dbReference type="EMBL" id="QXTE01000046">
    <property type="protein sequence ID" value="TFK10007.1"/>
    <property type="molecule type" value="Genomic_DNA"/>
</dbReference>
<comment type="caution">
    <text evidence="2">The sequence shown here is derived from an EMBL/GenBank/DDBJ whole genome shotgun (WGS) entry which is preliminary data.</text>
</comment>
<dbReference type="SMART" id="SM00409">
    <property type="entry name" value="IG"/>
    <property type="match status" value="4"/>
</dbReference>
<evidence type="ECO:0000259" key="1">
    <source>
        <dbReference type="PROSITE" id="PS50835"/>
    </source>
</evidence>
<proteinExistence type="predicted"/>
<dbReference type="OrthoDB" id="9902371at2759"/>
<gene>
    <name evidence="2" type="ORF">DR999_PMT06871</name>
</gene>
<feature type="domain" description="Ig-like" evidence="1">
    <location>
        <begin position="148"/>
        <end position="265"/>
    </location>
</feature>
<dbReference type="Pfam" id="PF07686">
    <property type="entry name" value="V-set"/>
    <property type="match status" value="4"/>
</dbReference>
<evidence type="ECO:0000313" key="3">
    <source>
        <dbReference type="Proteomes" id="UP000297703"/>
    </source>
</evidence>
<dbReference type="AlphaFoldDB" id="A0A4D9EHI7"/>
<dbReference type="InterPro" id="IPR007110">
    <property type="entry name" value="Ig-like_dom"/>
</dbReference>
<protein>
    <submittedName>
        <fullName evidence="2">Protein FAM107B</fullName>
    </submittedName>
</protein>
<dbReference type="InterPro" id="IPR036179">
    <property type="entry name" value="Ig-like_dom_sf"/>
</dbReference>
<dbReference type="Gene3D" id="2.60.40.10">
    <property type="entry name" value="Immunoglobulins"/>
    <property type="match status" value="4"/>
</dbReference>
<evidence type="ECO:0000313" key="2">
    <source>
        <dbReference type="EMBL" id="TFK10007.1"/>
    </source>
</evidence>
<reference evidence="2 3" key="2">
    <citation type="submission" date="2019-04" db="EMBL/GenBank/DDBJ databases">
        <title>The genome sequence of big-headed turtle.</title>
        <authorList>
            <person name="Gong S."/>
        </authorList>
    </citation>
    <scope>NUCLEOTIDE SEQUENCE [LARGE SCALE GENOMIC DNA]</scope>
    <source>
        <strain evidence="2">DO16091913</strain>
        <tissue evidence="2">Muscle</tissue>
    </source>
</reference>
<dbReference type="PROSITE" id="PS50835">
    <property type="entry name" value="IG_LIKE"/>
    <property type="match status" value="3"/>
</dbReference>